<evidence type="ECO:0000313" key="3">
    <source>
        <dbReference type="Proteomes" id="UP000001444"/>
    </source>
</evidence>
<feature type="transmembrane region" description="Helical" evidence="1">
    <location>
        <begin position="12"/>
        <end position="31"/>
    </location>
</feature>
<organism evidence="2 3">
    <name type="scientific">Streptomyces scabiei (strain 87.22)</name>
    <dbReference type="NCBI Taxonomy" id="680198"/>
    <lineage>
        <taxon>Bacteria</taxon>
        <taxon>Bacillati</taxon>
        <taxon>Actinomycetota</taxon>
        <taxon>Actinomycetes</taxon>
        <taxon>Kitasatosporales</taxon>
        <taxon>Streptomycetaceae</taxon>
        <taxon>Streptomyces</taxon>
    </lineage>
</organism>
<keyword evidence="1" id="KW-0472">Membrane</keyword>
<accession>C9ZC61</accession>
<proteinExistence type="predicted"/>
<sequence>MLCRSVQFTSMRCAYAPILCVLMGKVVRLYWGYMVAAALVVAWSQQWSLPVIVALSLGVSTYAAFQVPVWCGAVNRDGQTYCRNNAYGVLMGCSKRQHRWQKIKMIVLRSKIGNVSRSVFPTAKEKFNGALAVGGLLSAVAAVIVPAVTGG</sequence>
<name>C9ZC61_STRSW</name>
<dbReference type="HOGENOM" id="CLU_145459_0_0_11"/>
<feature type="transmembrane region" description="Helical" evidence="1">
    <location>
        <begin position="51"/>
        <end position="73"/>
    </location>
</feature>
<keyword evidence="3" id="KW-1185">Reference proteome</keyword>
<protein>
    <recommendedName>
        <fullName evidence="4">Integral membrane protein</fullName>
    </recommendedName>
</protein>
<dbReference type="Proteomes" id="UP000001444">
    <property type="component" value="Chromosome"/>
</dbReference>
<evidence type="ECO:0008006" key="4">
    <source>
        <dbReference type="Google" id="ProtNLM"/>
    </source>
</evidence>
<gene>
    <name evidence="2" type="ordered locus">SCAB_46991</name>
</gene>
<dbReference type="EMBL" id="FN554889">
    <property type="protein sequence ID" value="CBG71752.1"/>
    <property type="molecule type" value="Genomic_DNA"/>
</dbReference>
<evidence type="ECO:0000256" key="1">
    <source>
        <dbReference type="SAM" id="Phobius"/>
    </source>
</evidence>
<keyword evidence="1" id="KW-0812">Transmembrane</keyword>
<reference evidence="2 3" key="1">
    <citation type="journal article" date="2010" name="Mol. Plant Microbe Interact.">
        <title>Streptomyces scabies 87-22 contains a coronafacic acid-like biosynthetic cluster that contributes to plant-microbe interactions.</title>
        <authorList>
            <person name="Bignell D.R."/>
            <person name="Seipke R.F."/>
            <person name="Huguet-Tapia J.C."/>
            <person name="Chambers A.H."/>
            <person name="Parry R.J."/>
            <person name="Loria R."/>
        </authorList>
    </citation>
    <scope>NUCLEOTIDE SEQUENCE [LARGE SCALE GENOMIC DNA]</scope>
    <source>
        <strain evidence="2 3">87.22</strain>
    </source>
</reference>
<dbReference type="KEGG" id="scb:SCAB_46991"/>
<dbReference type="eggNOG" id="ENOG502ZKNA">
    <property type="taxonomic scope" value="Bacteria"/>
</dbReference>
<keyword evidence="1" id="KW-1133">Transmembrane helix</keyword>
<evidence type="ECO:0000313" key="2">
    <source>
        <dbReference type="EMBL" id="CBG71752.1"/>
    </source>
</evidence>
<feature type="transmembrane region" description="Helical" evidence="1">
    <location>
        <begin position="127"/>
        <end position="148"/>
    </location>
</feature>
<dbReference type="STRING" id="680198.SCAB_46991"/>
<dbReference type="AlphaFoldDB" id="C9ZC61"/>